<dbReference type="InterPro" id="IPR039567">
    <property type="entry name" value="Gly-zipper"/>
</dbReference>
<evidence type="ECO:0000313" key="3">
    <source>
        <dbReference type="EMBL" id="OBX79057.1"/>
    </source>
</evidence>
<comment type="caution">
    <text evidence="3">The sequence shown here is derived from an EMBL/GenBank/DDBJ whole genome shotgun (WGS) entry which is preliminary data.</text>
</comment>
<gene>
    <name evidence="3" type="ORF">A9308_05895</name>
</gene>
<dbReference type="OrthoDB" id="5966759at2"/>
<feature type="domain" description="Glycine zipper" evidence="2">
    <location>
        <begin position="27"/>
        <end position="68"/>
    </location>
</feature>
<reference evidence="3 4" key="1">
    <citation type="submission" date="2016-06" db="EMBL/GenBank/DDBJ databases">
        <title>Draft genome of Moraxella atlantae CCUG 66109.</title>
        <authorList>
            <person name="Salva-Serra F."/>
            <person name="Engstrom-Jakobsson H."/>
            <person name="Thorell K."/>
            <person name="Gonzales-Siles L."/>
            <person name="Karlsson R."/>
            <person name="Boulund F."/>
            <person name="Engstrand L."/>
            <person name="Kristiansson E."/>
            <person name="Moore E."/>
        </authorList>
    </citation>
    <scope>NUCLEOTIDE SEQUENCE [LARGE SCALE GENOMIC DNA]</scope>
    <source>
        <strain evidence="3 4">CCUG 66109</strain>
    </source>
</reference>
<feature type="region of interest" description="Disordered" evidence="1">
    <location>
        <begin position="1"/>
        <end position="25"/>
    </location>
</feature>
<dbReference type="STRING" id="34059.A9308_05895"/>
<name>A0A1B8QCM4_9GAMM</name>
<dbReference type="Pfam" id="PF13488">
    <property type="entry name" value="Gly-zipper_Omp"/>
    <property type="match status" value="1"/>
</dbReference>
<evidence type="ECO:0000313" key="4">
    <source>
        <dbReference type="Proteomes" id="UP000092508"/>
    </source>
</evidence>
<protein>
    <recommendedName>
        <fullName evidence="2">Glycine zipper domain-containing protein</fullName>
    </recommendedName>
</protein>
<dbReference type="PANTHER" id="PTHR21525">
    <property type="entry name" value="MOTILE SPERM PROTEIN"/>
    <property type="match status" value="1"/>
</dbReference>
<dbReference type="Proteomes" id="UP000092508">
    <property type="component" value="Unassembled WGS sequence"/>
</dbReference>
<feature type="compositionally biased region" description="Basic and acidic residues" evidence="1">
    <location>
        <begin position="1"/>
        <end position="11"/>
    </location>
</feature>
<accession>A0A1B8QCM4</accession>
<dbReference type="EMBL" id="LZMZ01000013">
    <property type="protein sequence ID" value="OBX79057.1"/>
    <property type="molecule type" value="Genomic_DNA"/>
</dbReference>
<evidence type="ECO:0000256" key="1">
    <source>
        <dbReference type="SAM" id="MobiDB-lite"/>
    </source>
</evidence>
<dbReference type="AlphaFoldDB" id="A0A1B8QCM4"/>
<sequence>MTMSNHEDLNRDPITGEPGSHPVGTAVGGVGGAAVGAAIGSLAGPLGTLIGGAIGAAVGGGAGHAAGEAIDPTAQDNYWRDNHNTTTYYNKEYTYDEDYQPAYAVGYANRPRYDANTRFEDVEQDLERSWNEVRGKSRLAWSDARHAARDAWYRITPEHR</sequence>
<proteinExistence type="predicted"/>
<evidence type="ECO:0000259" key="2">
    <source>
        <dbReference type="Pfam" id="PF13488"/>
    </source>
</evidence>
<organism evidence="3 4">
    <name type="scientific">Faucicola atlantae</name>
    <dbReference type="NCBI Taxonomy" id="34059"/>
    <lineage>
        <taxon>Bacteria</taxon>
        <taxon>Pseudomonadati</taxon>
        <taxon>Pseudomonadota</taxon>
        <taxon>Gammaproteobacteria</taxon>
        <taxon>Moraxellales</taxon>
        <taxon>Moraxellaceae</taxon>
        <taxon>Faucicola</taxon>
    </lineage>
</organism>
<dbReference type="RefSeq" id="WP_067236277.1">
    <property type="nucleotide sequence ID" value="NZ_LZMZ01000013.1"/>
</dbReference>
<dbReference type="PANTHER" id="PTHR21525:SF9">
    <property type="entry name" value="CHANNEL_COLICIN DOMAIN-CONTAINING PROTEIN"/>
    <property type="match status" value="1"/>
</dbReference>